<feature type="transmembrane region" description="Helical" evidence="2">
    <location>
        <begin position="16"/>
        <end position="42"/>
    </location>
</feature>
<feature type="transmembrane region" description="Helical" evidence="2">
    <location>
        <begin position="311"/>
        <end position="335"/>
    </location>
</feature>
<organism evidence="4 5">
    <name type="scientific">Bacillus cereus</name>
    <dbReference type="NCBI Taxonomy" id="1396"/>
    <lineage>
        <taxon>Bacteria</taxon>
        <taxon>Bacillati</taxon>
        <taxon>Bacillota</taxon>
        <taxon>Bacilli</taxon>
        <taxon>Bacillales</taxon>
        <taxon>Bacillaceae</taxon>
        <taxon>Bacillus</taxon>
        <taxon>Bacillus cereus group</taxon>
    </lineage>
</organism>
<evidence type="ECO:0000313" key="5">
    <source>
        <dbReference type="Proteomes" id="UP000225135"/>
    </source>
</evidence>
<dbReference type="AlphaFoldDB" id="A0A9X7DZW6"/>
<feature type="transmembrane region" description="Helical" evidence="2">
    <location>
        <begin position="369"/>
        <end position="390"/>
    </location>
</feature>
<feature type="compositionally biased region" description="Basic and acidic residues" evidence="1">
    <location>
        <begin position="625"/>
        <end position="647"/>
    </location>
</feature>
<keyword evidence="2" id="KW-0812">Transmembrane</keyword>
<protein>
    <recommendedName>
        <fullName evidence="3">DUF8208 domain-containing protein</fullName>
    </recommendedName>
</protein>
<sequence length="874" mass="95865">MAATKIKEWILQCKRVVVTGVLTVTTLLLSLIFAPSAFAGWWTDIVFTVKDIDKAEVIAFLKNDWIEYSNIFGSFLQACEGGIIRTLFRIASSLEGLIPETFSFFDILKDAGLNDFASSLIKGLFYALFVLVIVWLGFRTIIQHKPPRFKSVGVNIIIMIGLLGGLNEFMADLQKMSTDFYEEVTKGDKDDGGLAWNLVKHNTADLVYLSTVGFDAIKTQDTKAVSDGQISKNNLNEEMYLKADLGDLISYEVVKKLKDNDNVAKETQFLAYKVTNNGAEEDLESIEESFFNPFSDTFPSGYNRYPMKFGVLFWGLSALVVAYLFTLFVFIMTIFEIAMKKIIAPLVFVTDIETGEKTKMVIQDILRGFLLFAFTGISLRFYVIVVNFLADQDVNTFLYIVAMICLTTALIKGSESILKYFGVDVGLKEGKNNLMSAIGTLATANGLRKGVGNMFKGAKNMMSGSGQTREDTPKRSEMDSEDKDGNTSGEQKNNAKKGLQAKKLARNTGAAISYAANRGVGGMMNDAGNKMSETVGGAVNKGKDKVSGVAKGVSDGVKGTIDEFKGGQAEGKQKAQDNADRQTLNKIGKDIHNNANSGVEQTGSPKLASNSNATSTASHNASEGINEKKQKAVQDVEMESKLRETGRAEGPQDEVKGEKQKALRDIEMESKLRETGRAERPQGEVKDEKQKALRDIEMESKLRETGRAEGPQGEVKDEKQKALRDIEMENKLRETGRAEGPQGEVRGEKQKALRDIEMESKLRETGRAEGPQGEVKGEKQKALRDIEMESKLRNTGRTEESQANVKAETQTVQREVDVQDTLRNSSGSGATNSNVKASPTTAQREVNVQDTLRNSGGSGAASNDVKASPTTVQR</sequence>
<feature type="transmembrane region" description="Helical" evidence="2">
    <location>
        <begin position="123"/>
        <end position="142"/>
    </location>
</feature>
<reference evidence="4 5" key="1">
    <citation type="submission" date="2017-09" db="EMBL/GenBank/DDBJ databases">
        <title>Large-scale bioinformatics analysis of Bacillus genomes uncovers conserved roles of natural products in bacterial physiology.</title>
        <authorList>
            <consortium name="Agbiome Team Llc"/>
            <person name="Bleich R.M."/>
            <person name="Grubbs K.J."/>
            <person name="Santa Maria K.C."/>
            <person name="Allen S.E."/>
            <person name="Farag S."/>
            <person name="Shank E.A."/>
            <person name="Bowers A."/>
        </authorList>
    </citation>
    <scope>NUCLEOTIDE SEQUENCE [LARGE SCALE GENOMIC DNA]</scope>
    <source>
        <strain evidence="4 5">AFS029792</strain>
    </source>
</reference>
<comment type="caution">
    <text evidence="4">The sequence shown here is derived from an EMBL/GenBank/DDBJ whole genome shotgun (WGS) entry which is preliminary data.</text>
</comment>
<feature type="compositionally biased region" description="Basic and acidic residues" evidence="1">
    <location>
        <begin position="714"/>
        <end position="737"/>
    </location>
</feature>
<feature type="non-terminal residue" evidence="4">
    <location>
        <position position="874"/>
    </location>
</feature>
<evidence type="ECO:0000256" key="2">
    <source>
        <dbReference type="SAM" id="Phobius"/>
    </source>
</evidence>
<dbReference type="Pfam" id="PF26635">
    <property type="entry name" value="DUF8208"/>
    <property type="match status" value="1"/>
</dbReference>
<name>A0A9X7DZW6_BACCE</name>
<feature type="region of interest" description="Disordered" evidence="1">
    <location>
        <begin position="458"/>
        <end position="502"/>
    </location>
</feature>
<evidence type="ECO:0000259" key="3">
    <source>
        <dbReference type="Pfam" id="PF26635"/>
    </source>
</evidence>
<feature type="compositionally biased region" description="Basic and acidic residues" evidence="1">
    <location>
        <begin position="653"/>
        <end position="707"/>
    </location>
</feature>
<feature type="compositionally biased region" description="Polar residues" evidence="1">
    <location>
        <begin position="593"/>
        <end position="604"/>
    </location>
</feature>
<dbReference type="InterPro" id="IPR058066">
    <property type="entry name" value="pXO2-14_N"/>
</dbReference>
<keyword evidence="2" id="KW-1133">Transmembrane helix</keyword>
<feature type="compositionally biased region" description="Low complexity" evidence="1">
    <location>
        <begin position="608"/>
        <end position="622"/>
    </location>
</feature>
<dbReference type="InterPro" id="IPR058521">
    <property type="entry name" value="DUF8208"/>
</dbReference>
<feature type="compositionally biased region" description="Polar residues" evidence="1">
    <location>
        <begin position="801"/>
        <end position="813"/>
    </location>
</feature>
<keyword evidence="2" id="KW-0472">Membrane</keyword>
<feature type="compositionally biased region" description="Basic and acidic residues" evidence="1">
    <location>
        <begin position="775"/>
        <end position="800"/>
    </location>
</feature>
<feature type="region of interest" description="Disordered" evidence="1">
    <location>
        <begin position="562"/>
        <end position="874"/>
    </location>
</feature>
<feature type="compositionally biased region" description="Polar residues" evidence="1">
    <location>
        <begin position="821"/>
        <end position="855"/>
    </location>
</feature>
<accession>A0A9X7DZW6</accession>
<gene>
    <name evidence="4" type="ORF">COI69_33015</name>
</gene>
<proteinExistence type="predicted"/>
<evidence type="ECO:0000256" key="1">
    <source>
        <dbReference type="SAM" id="MobiDB-lite"/>
    </source>
</evidence>
<feature type="compositionally biased region" description="Basic and acidic residues" evidence="1">
    <location>
        <begin position="745"/>
        <end position="767"/>
    </location>
</feature>
<feature type="compositionally biased region" description="Basic and acidic residues" evidence="1">
    <location>
        <begin position="562"/>
        <end position="580"/>
    </location>
</feature>
<feature type="compositionally biased region" description="Basic and acidic residues" evidence="1">
    <location>
        <begin position="468"/>
        <end position="478"/>
    </location>
</feature>
<feature type="transmembrane region" description="Helical" evidence="2">
    <location>
        <begin position="154"/>
        <end position="171"/>
    </location>
</feature>
<dbReference type="EMBL" id="NUUR01000175">
    <property type="protein sequence ID" value="PHG71162.1"/>
    <property type="molecule type" value="Genomic_DNA"/>
</dbReference>
<feature type="domain" description="DUF8208" evidence="3">
    <location>
        <begin position="68"/>
        <end position="437"/>
    </location>
</feature>
<dbReference type="RefSeq" id="WP_098773402.1">
    <property type="nucleotide sequence ID" value="NZ_NUQH01000007.1"/>
</dbReference>
<dbReference type="NCBIfam" id="NF045890">
    <property type="entry name" value="conj_pls20_p028"/>
    <property type="match status" value="1"/>
</dbReference>
<dbReference type="Proteomes" id="UP000225135">
    <property type="component" value="Unassembled WGS sequence"/>
</dbReference>
<evidence type="ECO:0000313" key="4">
    <source>
        <dbReference type="EMBL" id="PHG71162.1"/>
    </source>
</evidence>